<evidence type="ECO:0000256" key="7">
    <source>
        <dbReference type="ARBA" id="ARBA00023242"/>
    </source>
</evidence>
<keyword evidence="10" id="KW-1185">Reference proteome</keyword>
<dbReference type="OrthoDB" id="2538017at2759"/>
<organism evidence="9 10">
    <name type="scientific">Ascodesmis nigricans</name>
    <dbReference type="NCBI Taxonomy" id="341454"/>
    <lineage>
        <taxon>Eukaryota</taxon>
        <taxon>Fungi</taxon>
        <taxon>Dikarya</taxon>
        <taxon>Ascomycota</taxon>
        <taxon>Pezizomycotina</taxon>
        <taxon>Pezizomycetes</taxon>
        <taxon>Pezizales</taxon>
        <taxon>Ascodesmidaceae</taxon>
        <taxon>Ascodesmis</taxon>
    </lineage>
</organism>
<feature type="region of interest" description="Disordered" evidence="8">
    <location>
        <begin position="28"/>
        <end position="51"/>
    </location>
</feature>
<keyword evidence="7" id="KW-0539">Nucleus</keyword>
<evidence type="ECO:0008006" key="11">
    <source>
        <dbReference type="Google" id="ProtNLM"/>
    </source>
</evidence>
<feature type="compositionally biased region" description="Low complexity" evidence="8">
    <location>
        <begin position="374"/>
        <end position="385"/>
    </location>
</feature>
<name>A0A4S2N6N6_9PEZI</name>
<evidence type="ECO:0000313" key="10">
    <source>
        <dbReference type="Proteomes" id="UP000298138"/>
    </source>
</evidence>
<keyword evidence="3" id="KW-0509">mRNA transport</keyword>
<accession>A0A4S2N6N6</accession>
<feature type="compositionally biased region" description="Low complexity" evidence="8">
    <location>
        <begin position="137"/>
        <end position="173"/>
    </location>
</feature>
<protein>
    <recommendedName>
        <fullName evidence="11">Nucleoporin Nup54 alpha-helical domain-containing protein</fullName>
    </recommendedName>
</protein>
<keyword evidence="2" id="KW-0813">Transport</keyword>
<reference evidence="9 10" key="1">
    <citation type="submission" date="2019-04" db="EMBL/GenBank/DDBJ databases">
        <title>Comparative genomics and transcriptomics to analyze fruiting body development in filamentous ascomycetes.</title>
        <authorList>
            <consortium name="DOE Joint Genome Institute"/>
            <person name="Lutkenhaus R."/>
            <person name="Traeger S."/>
            <person name="Breuer J."/>
            <person name="Kuo A."/>
            <person name="Lipzen A."/>
            <person name="Pangilinan J."/>
            <person name="Dilworth D."/>
            <person name="Sandor L."/>
            <person name="Poggeler S."/>
            <person name="Barry K."/>
            <person name="Grigoriev I.V."/>
            <person name="Nowrousian M."/>
        </authorList>
    </citation>
    <scope>NUCLEOTIDE SEQUENCE [LARGE SCALE GENOMIC DNA]</scope>
    <source>
        <strain evidence="9 10">CBS 389.68</strain>
    </source>
</reference>
<evidence type="ECO:0000256" key="6">
    <source>
        <dbReference type="ARBA" id="ARBA00023132"/>
    </source>
</evidence>
<evidence type="ECO:0000256" key="4">
    <source>
        <dbReference type="ARBA" id="ARBA00022927"/>
    </source>
</evidence>
<dbReference type="GO" id="GO:0005643">
    <property type="term" value="C:nuclear pore"/>
    <property type="evidence" value="ECO:0007669"/>
    <property type="project" value="UniProtKB-SubCell"/>
</dbReference>
<dbReference type="EMBL" id="ML220112">
    <property type="protein sequence ID" value="TGZ84917.1"/>
    <property type="molecule type" value="Genomic_DNA"/>
</dbReference>
<dbReference type="Proteomes" id="UP000298138">
    <property type="component" value="Unassembled WGS sequence"/>
</dbReference>
<evidence type="ECO:0000256" key="5">
    <source>
        <dbReference type="ARBA" id="ARBA00023010"/>
    </source>
</evidence>
<dbReference type="GO" id="GO:0015031">
    <property type="term" value="P:protein transport"/>
    <property type="evidence" value="ECO:0007669"/>
    <property type="project" value="UniProtKB-KW"/>
</dbReference>
<evidence type="ECO:0000256" key="2">
    <source>
        <dbReference type="ARBA" id="ARBA00022448"/>
    </source>
</evidence>
<dbReference type="GO" id="GO:0008139">
    <property type="term" value="F:nuclear localization sequence binding"/>
    <property type="evidence" value="ECO:0007669"/>
    <property type="project" value="InterPro"/>
</dbReference>
<keyword evidence="4" id="KW-0653">Protein transport</keyword>
<evidence type="ECO:0000256" key="8">
    <source>
        <dbReference type="SAM" id="MobiDB-lite"/>
    </source>
</evidence>
<dbReference type="Pfam" id="PF13634">
    <property type="entry name" value="Nucleoporin_FG"/>
    <property type="match status" value="1"/>
</dbReference>
<dbReference type="PANTHER" id="PTHR13437">
    <property type="entry name" value="NUCLEOPORIN P58/P45 NUCLEOPORIN-LIKE PROTEIN 1"/>
    <property type="match status" value="1"/>
</dbReference>
<dbReference type="InterPro" id="IPR025574">
    <property type="entry name" value="Nucleoporin_FG_rpt"/>
</dbReference>
<sequence length="490" mass="49162">MSFFPKPAATTTTAAPLFGNTSATAGTPAPLFGNTSTPAATGTTPGGLFSGGAAKTPGSGFNLFGGAGAGAGSTSSASPFGSTTPAAAPAPFSLFGGATSSATPTPATTTAPLFGGAAGTTTPAAGGLFGPKPGAATTSTPGLFGSGTTTTTAPAPGGLFNAATATSQAPAAPLFGGTTPATSQSAAGGLFNPTSAAPAAPTLGGLFQKPAAPAAGGGLFPGASTTTQPAAGGLFSTSTIAPGANAQQNAAPTAAVDITRLTPTTRFAECHESVQKELEMLESVIQQQISISDSLNARFPAHRNDILSIPTDASVLSHRLATTKLFQASDQAAYDSVRSLHDADNAASDLSVRSLDLFRLPHAQRSQYIQRSLPPTSATTAAANPQRENDITSNKPMVKYFNGQADEMERKLGVIRRSVREVEESLRSVEMQAVVGGQVGAGDLVSGGAQGRQDARRLNRTLREFNEALKDVSARIVDAREGLQKVTGRA</sequence>
<dbReference type="Pfam" id="PF21121">
    <property type="entry name" value="Nup49_C"/>
    <property type="match status" value="1"/>
</dbReference>
<feature type="compositionally biased region" description="Low complexity" evidence="8">
    <location>
        <begin position="99"/>
        <end position="126"/>
    </location>
</feature>
<dbReference type="GO" id="GO:0051028">
    <property type="term" value="P:mRNA transport"/>
    <property type="evidence" value="ECO:0007669"/>
    <property type="project" value="UniProtKB-KW"/>
</dbReference>
<gene>
    <name evidence="9" type="ORF">EX30DRAFT_360875</name>
</gene>
<keyword evidence="6" id="KW-0906">Nuclear pore complex</keyword>
<keyword evidence="5" id="KW-0811">Translocation</keyword>
<feature type="region of interest" description="Disordered" evidence="8">
    <location>
        <begin position="99"/>
        <end position="193"/>
    </location>
</feature>
<feature type="region of interest" description="Disordered" evidence="8">
    <location>
        <begin position="372"/>
        <end position="393"/>
    </location>
</feature>
<evidence type="ECO:0000256" key="3">
    <source>
        <dbReference type="ARBA" id="ARBA00022816"/>
    </source>
</evidence>
<dbReference type="AlphaFoldDB" id="A0A4S2N6N6"/>
<dbReference type="STRING" id="341454.A0A4S2N6N6"/>
<dbReference type="PANTHER" id="PTHR13437:SF2">
    <property type="entry name" value="NUCLEOPORIN P58_P45"/>
    <property type="match status" value="1"/>
</dbReference>
<proteinExistence type="predicted"/>
<evidence type="ECO:0000313" key="9">
    <source>
        <dbReference type="EMBL" id="TGZ84917.1"/>
    </source>
</evidence>
<dbReference type="GO" id="GO:0017056">
    <property type="term" value="F:structural constituent of nuclear pore"/>
    <property type="evidence" value="ECO:0007669"/>
    <property type="project" value="InterPro"/>
</dbReference>
<comment type="subcellular location">
    <subcellularLocation>
        <location evidence="1">Nucleus</location>
        <location evidence="1">Nuclear pore complex</location>
    </subcellularLocation>
</comment>
<evidence type="ECO:0000256" key="1">
    <source>
        <dbReference type="ARBA" id="ARBA00004567"/>
    </source>
</evidence>
<dbReference type="InParanoid" id="A0A4S2N6N6"/>
<dbReference type="InterPro" id="IPR024882">
    <property type="entry name" value="NUP58/p45/49"/>
</dbReference>